<proteinExistence type="inferred from homology"/>
<dbReference type="CDD" id="cd13578">
    <property type="entry name" value="PBP2_Bug27"/>
    <property type="match status" value="1"/>
</dbReference>
<name>A0ABS7F4Y7_9PROT</name>
<feature type="chain" id="PRO_5045876989" evidence="2">
    <location>
        <begin position="29"/>
        <end position="338"/>
    </location>
</feature>
<dbReference type="Pfam" id="PF03401">
    <property type="entry name" value="TctC"/>
    <property type="match status" value="1"/>
</dbReference>
<dbReference type="PIRSF" id="PIRSF017082">
    <property type="entry name" value="YflP"/>
    <property type="match status" value="1"/>
</dbReference>
<keyword evidence="2" id="KW-0732">Signal</keyword>
<dbReference type="Gene3D" id="3.40.190.10">
    <property type="entry name" value="Periplasmic binding protein-like II"/>
    <property type="match status" value="1"/>
</dbReference>
<dbReference type="PANTHER" id="PTHR42928:SF5">
    <property type="entry name" value="BLR1237 PROTEIN"/>
    <property type="match status" value="1"/>
</dbReference>
<protein>
    <submittedName>
        <fullName evidence="3">Tripartite tricarboxylate transporter substrate binding protein</fullName>
    </submittedName>
</protein>
<dbReference type="Gene3D" id="3.40.190.150">
    <property type="entry name" value="Bordetella uptake gene, domain 1"/>
    <property type="match status" value="1"/>
</dbReference>
<feature type="signal peptide" evidence="2">
    <location>
        <begin position="1"/>
        <end position="28"/>
    </location>
</feature>
<dbReference type="RefSeq" id="WP_220118478.1">
    <property type="nucleotide sequence ID" value="NZ_JAHZUY010000049.1"/>
</dbReference>
<evidence type="ECO:0000256" key="1">
    <source>
        <dbReference type="ARBA" id="ARBA00006987"/>
    </source>
</evidence>
<dbReference type="PANTHER" id="PTHR42928">
    <property type="entry name" value="TRICARBOXYLATE-BINDING PROTEIN"/>
    <property type="match status" value="1"/>
</dbReference>
<dbReference type="InterPro" id="IPR005064">
    <property type="entry name" value="BUG"/>
</dbReference>
<dbReference type="InterPro" id="IPR042100">
    <property type="entry name" value="Bug_dom1"/>
</dbReference>
<comment type="similarity">
    <text evidence="1">Belongs to the UPF0065 (bug) family.</text>
</comment>
<dbReference type="Proteomes" id="UP001519924">
    <property type="component" value="Unassembled WGS sequence"/>
</dbReference>
<comment type="caution">
    <text evidence="3">The sequence shown here is derived from an EMBL/GenBank/DDBJ whole genome shotgun (WGS) entry which is preliminary data.</text>
</comment>
<accession>A0ABS7F4Y7</accession>
<reference evidence="3 4" key="1">
    <citation type="submission" date="2021-08" db="EMBL/GenBank/DDBJ databases">
        <title>Caldovatus sediminis gen. nov., sp. nov., a moderately thermophilic bacterium isolated from a hot spring.</title>
        <authorList>
            <person name="Hu C.-J."/>
            <person name="Li W.-J."/>
            <person name="Xian W.-D."/>
        </authorList>
    </citation>
    <scope>NUCLEOTIDE SEQUENCE [LARGE SCALE GENOMIC DNA]</scope>
    <source>
        <strain evidence="3 4">SYSU G05006</strain>
    </source>
</reference>
<evidence type="ECO:0000313" key="3">
    <source>
        <dbReference type="EMBL" id="MBW8270691.1"/>
    </source>
</evidence>
<dbReference type="SUPFAM" id="SSF53850">
    <property type="entry name" value="Periplasmic binding protein-like II"/>
    <property type="match status" value="1"/>
</dbReference>
<organism evidence="3 4">
    <name type="scientific">Caldovatus aquaticus</name>
    <dbReference type="NCBI Taxonomy" id="2865671"/>
    <lineage>
        <taxon>Bacteria</taxon>
        <taxon>Pseudomonadati</taxon>
        <taxon>Pseudomonadota</taxon>
        <taxon>Alphaproteobacteria</taxon>
        <taxon>Acetobacterales</taxon>
        <taxon>Roseomonadaceae</taxon>
        <taxon>Caldovatus</taxon>
    </lineage>
</organism>
<keyword evidence="4" id="KW-1185">Reference proteome</keyword>
<evidence type="ECO:0000256" key="2">
    <source>
        <dbReference type="SAM" id="SignalP"/>
    </source>
</evidence>
<gene>
    <name evidence="3" type="ORF">K1J50_14495</name>
</gene>
<dbReference type="EMBL" id="JAHZUY010000049">
    <property type="protein sequence ID" value="MBW8270691.1"/>
    <property type="molecule type" value="Genomic_DNA"/>
</dbReference>
<evidence type="ECO:0000313" key="4">
    <source>
        <dbReference type="Proteomes" id="UP001519924"/>
    </source>
</evidence>
<sequence>MRRPRLRRRALVRGLAALPLLPAAAAHAQGGGDAWPNRPIVIMGGFPNGSGVDIYARRLAEPLSRALGVPVVVDNRSGAGGNIASDHVAKARPDGYLFLLGTAGTHAINASLYRSLPFDPLRDVTHIALLGDVPNVLLVNPEKRPQFRTCQDVIAAAKAQPGALNYASTGNGASTHLAGTQFATAAGIELTHVPYRGQPGAMQALLRGDVDLFFNQTGPSIGPIRQGQLRGLAVTTRRRIAALPDIPTVEEACGLPGFESTTWYGLFAPPGLPEPIQRRMNAEVVRILDTPEFRRWLVEDQGITPPPEDNTPEHFRAVHQRDIARWREVVQRSGARLD</sequence>